<keyword evidence="5" id="KW-1279">T cell receptor</keyword>
<dbReference type="PANTHER" id="PTHR19367">
    <property type="entry name" value="T-CELL RECEPTOR ALPHA CHAIN V REGION"/>
    <property type="match status" value="1"/>
</dbReference>
<feature type="domain" description="Ig-like" evidence="7">
    <location>
        <begin position="22"/>
        <end position="119"/>
    </location>
</feature>
<keyword evidence="4" id="KW-0393">Immunoglobulin domain</keyword>
<dbReference type="Gene3D" id="2.60.40.10">
    <property type="entry name" value="Immunoglobulins"/>
    <property type="match status" value="1"/>
</dbReference>
<evidence type="ECO:0000259" key="7">
    <source>
        <dbReference type="PROSITE" id="PS50835"/>
    </source>
</evidence>
<dbReference type="InterPro" id="IPR036179">
    <property type="entry name" value="Ig-like_dom_sf"/>
</dbReference>
<reference evidence="8" key="1">
    <citation type="submission" date="2025-08" db="UniProtKB">
        <authorList>
            <consortium name="Ensembl"/>
        </authorList>
    </citation>
    <scope>IDENTIFICATION</scope>
</reference>
<organism evidence="8 9">
    <name type="scientific">Oryzias melastigma</name>
    <name type="common">Marine medaka</name>
    <dbReference type="NCBI Taxonomy" id="30732"/>
    <lineage>
        <taxon>Eukaryota</taxon>
        <taxon>Metazoa</taxon>
        <taxon>Chordata</taxon>
        <taxon>Craniata</taxon>
        <taxon>Vertebrata</taxon>
        <taxon>Euteleostomi</taxon>
        <taxon>Actinopterygii</taxon>
        <taxon>Neopterygii</taxon>
        <taxon>Teleostei</taxon>
        <taxon>Neoteleostei</taxon>
        <taxon>Acanthomorphata</taxon>
        <taxon>Ovalentaria</taxon>
        <taxon>Atherinomorphae</taxon>
        <taxon>Beloniformes</taxon>
        <taxon>Adrianichthyidae</taxon>
        <taxon>Oryziinae</taxon>
        <taxon>Oryzias</taxon>
    </lineage>
</organism>
<keyword evidence="5" id="KW-0391">Immunity</keyword>
<evidence type="ECO:0000313" key="8">
    <source>
        <dbReference type="Ensembl" id="ENSOMEP00000034524.1"/>
    </source>
</evidence>
<dbReference type="GeneTree" id="ENSGT01030000234557"/>
<evidence type="ECO:0000256" key="4">
    <source>
        <dbReference type="ARBA" id="ARBA00023319"/>
    </source>
</evidence>
<dbReference type="Ensembl" id="ENSOMET00000028624.1">
    <property type="protein sequence ID" value="ENSOMEP00000034524.1"/>
    <property type="gene ID" value="ENSOMEG00000000557.1"/>
</dbReference>
<dbReference type="Pfam" id="PF07686">
    <property type="entry name" value="V-set"/>
    <property type="match status" value="1"/>
</dbReference>
<accession>A0A3B3DYJ5</accession>
<dbReference type="SMART" id="SM00406">
    <property type="entry name" value="IGv"/>
    <property type="match status" value="1"/>
</dbReference>
<dbReference type="InterPro" id="IPR013106">
    <property type="entry name" value="Ig_V-set"/>
</dbReference>
<dbReference type="InterPro" id="IPR013783">
    <property type="entry name" value="Ig-like_fold"/>
</dbReference>
<evidence type="ECO:0000313" key="9">
    <source>
        <dbReference type="Proteomes" id="UP000261560"/>
    </source>
</evidence>
<evidence type="ECO:0000256" key="2">
    <source>
        <dbReference type="ARBA" id="ARBA00023130"/>
    </source>
</evidence>
<feature type="region of interest" description="Disordered" evidence="6">
    <location>
        <begin position="130"/>
        <end position="150"/>
    </location>
</feature>
<evidence type="ECO:0000256" key="3">
    <source>
        <dbReference type="ARBA" id="ARBA00023170"/>
    </source>
</evidence>
<sequence>MMKHLEMFELIYFEMIKDLLKPLKDEVMDLEGETVTLSCKYSGSVYNVQWYQQKSSSSPQFIIADFSAKTEKYSVKHDKQNQEFHLQISSAAVTDSAVYYCALRPTVTGNNKTLYKNLQTTQFCSASTRGETSLPGFAPQKQTTAGGGASQQNMKLHVGAEELLCSLCSSFSTREKNVAASHLDDDGLLSNW</sequence>
<keyword evidence="3" id="KW-0675">Receptor</keyword>
<evidence type="ECO:0000256" key="5">
    <source>
        <dbReference type="ARBA" id="ARBA00043266"/>
    </source>
</evidence>
<dbReference type="InterPro" id="IPR007110">
    <property type="entry name" value="Ig-like_dom"/>
</dbReference>
<dbReference type="GO" id="GO:0042101">
    <property type="term" value="C:T cell receptor complex"/>
    <property type="evidence" value="ECO:0007669"/>
    <property type="project" value="UniProtKB-KW"/>
</dbReference>
<dbReference type="InterPro" id="IPR051287">
    <property type="entry name" value="TCR_variable_region"/>
</dbReference>
<evidence type="ECO:0000256" key="1">
    <source>
        <dbReference type="ARBA" id="ARBA00022729"/>
    </source>
</evidence>
<feature type="compositionally biased region" description="Polar residues" evidence="6">
    <location>
        <begin position="140"/>
        <end position="150"/>
    </location>
</feature>
<keyword evidence="9" id="KW-1185">Reference proteome</keyword>
<dbReference type="STRING" id="30732.ENSOMEP00000034524"/>
<dbReference type="InterPro" id="IPR003599">
    <property type="entry name" value="Ig_sub"/>
</dbReference>
<proteinExistence type="predicted"/>
<dbReference type="PROSITE" id="PS50835">
    <property type="entry name" value="IG_LIKE"/>
    <property type="match status" value="1"/>
</dbReference>
<keyword evidence="2" id="KW-1064">Adaptive immunity</keyword>
<keyword evidence="1" id="KW-0732">Signal</keyword>
<evidence type="ECO:0000256" key="6">
    <source>
        <dbReference type="SAM" id="MobiDB-lite"/>
    </source>
</evidence>
<dbReference type="SUPFAM" id="SSF48726">
    <property type="entry name" value="Immunoglobulin"/>
    <property type="match status" value="1"/>
</dbReference>
<dbReference type="GO" id="GO:0002250">
    <property type="term" value="P:adaptive immune response"/>
    <property type="evidence" value="ECO:0007669"/>
    <property type="project" value="UniProtKB-KW"/>
</dbReference>
<protein>
    <recommendedName>
        <fullName evidence="7">Ig-like domain-containing protein</fullName>
    </recommendedName>
</protein>
<dbReference type="Proteomes" id="UP000261560">
    <property type="component" value="Unplaced"/>
</dbReference>
<dbReference type="SMART" id="SM00409">
    <property type="entry name" value="IG"/>
    <property type="match status" value="1"/>
</dbReference>
<dbReference type="PaxDb" id="30732-ENSOMEP00000034524"/>
<reference evidence="8" key="2">
    <citation type="submission" date="2025-09" db="UniProtKB">
        <authorList>
            <consortium name="Ensembl"/>
        </authorList>
    </citation>
    <scope>IDENTIFICATION</scope>
</reference>
<dbReference type="AlphaFoldDB" id="A0A3B3DYJ5"/>
<name>A0A3B3DYJ5_ORYME</name>
<dbReference type="PANTHER" id="PTHR19367:SF18">
    <property type="entry name" value="T CELL RECEPTOR ALPHA VARIABLE 16"/>
    <property type="match status" value="1"/>
</dbReference>